<evidence type="ECO:0000313" key="2">
    <source>
        <dbReference type="EMBL" id="KAJ1358729.1"/>
    </source>
</evidence>
<dbReference type="InterPro" id="IPR001283">
    <property type="entry name" value="CRISP-related"/>
</dbReference>
<organism evidence="2 4">
    <name type="scientific">Parelaphostrongylus tenuis</name>
    <name type="common">Meningeal worm</name>
    <dbReference type="NCBI Taxonomy" id="148309"/>
    <lineage>
        <taxon>Eukaryota</taxon>
        <taxon>Metazoa</taxon>
        <taxon>Ecdysozoa</taxon>
        <taxon>Nematoda</taxon>
        <taxon>Chromadorea</taxon>
        <taxon>Rhabditida</taxon>
        <taxon>Rhabditina</taxon>
        <taxon>Rhabditomorpha</taxon>
        <taxon>Strongyloidea</taxon>
        <taxon>Metastrongylidae</taxon>
        <taxon>Parelaphostrongylus</taxon>
    </lineage>
</organism>
<dbReference type="SMART" id="SM00198">
    <property type="entry name" value="SCP"/>
    <property type="match status" value="1"/>
</dbReference>
<dbReference type="InterPro" id="IPR014044">
    <property type="entry name" value="CAP_dom"/>
</dbReference>
<dbReference type="CDD" id="cd05380">
    <property type="entry name" value="CAP_euk"/>
    <property type="match status" value="1"/>
</dbReference>
<evidence type="ECO:0000259" key="1">
    <source>
        <dbReference type="SMART" id="SM00198"/>
    </source>
</evidence>
<dbReference type="SUPFAM" id="SSF55797">
    <property type="entry name" value="PR-1-like"/>
    <property type="match status" value="1"/>
</dbReference>
<dbReference type="EMBL" id="JAHQIW010003449">
    <property type="protein sequence ID" value="KAJ1358729.1"/>
    <property type="molecule type" value="Genomic_DNA"/>
</dbReference>
<dbReference type="Proteomes" id="UP001196413">
    <property type="component" value="Unassembled WGS sequence"/>
</dbReference>
<dbReference type="AlphaFoldDB" id="A0AAD5N2V5"/>
<keyword evidence="4" id="KW-1185">Reference proteome</keyword>
<dbReference type="InterPro" id="IPR035940">
    <property type="entry name" value="CAP_sf"/>
</dbReference>
<evidence type="ECO:0000313" key="3">
    <source>
        <dbReference type="EMBL" id="KAJ1370954.1"/>
    </source>
</evidence>
<accession>A0AAD5N2V5</accession>
<sequence>MTDELRNLAVNEHNKLRSQVAKGLAENKLAPDRKTPKAAKMLKMIYDCTLEASAVEHVKKCPMQRSKSDEGENDYIVYRPKKELNLLLTEAINSWFGQLKQHGSPADNLFTEKRLGQSNPTAGFAQIAWESTYKLGCGVTLCSGKGVVVCQYSPPGSVIGEIIYTIGDPCKKDDDCKCDGCKCSQDEALCIMPK</sequence>
<dbReference type="PANTHER" id="PTHR10334">
    <property type="entry name" value="CYSTEINE-RICH SECRETORY PROTEIN-RELATED"/>
    <property type="match status" value="1"/>
</dbReference>
<protein>
    <recommendedName>
        <fullName evidence="1">SCP domain-containing protein</fullName>
    </recommendedName>
</protein>
<name>A0AAD5N2V5_PARTN</name>
<evidence type="ECO:0000313" key="4">
    <source>
        <dbReference type="Proteomes" id="UP001196413"/>
    </source>
</evidence>
<reference evidence="2" key="1">
    <citation type="submission" date="2021-06" db="EMBL/GenBank/DDBJ databases">
        <title>Parelaphostrongylus tenuis whole genome reference sequence.</title>
        <authorList>
            <person name="Garwood T.J."/>
            <person name="Larsen P.A."/>
            <person name="Fountain-Jones N.M."/>
            <person name="Garbe J.R."/>
            <person name="Macchietto M.G."/>
            <person name="Kania S.A."/>
            <person name="Gerhold R.W."/>
            <person name="Richards J.E."/>
            <person name="Wolf T.M."/>
        </authorList>
    </citation>
    <scope>NUCLEOTIDE SEQUENCE</scope>
    <source>
        <strain evidence="2">MNPRO001-30</strain>
        <tissue evidence="2">Meninges</tissue>
    </source>
</reference>
<gene>
    <name evidence="2" type="ORF">KIN20_017229</name>
    <name evidence="3" type="ORF">KIN20_032792</name>
</gene>
<feature type="domain" description="SCP" evidence="1">
    <location>
        <begin position="4"/>
        <end position="160"/>
    </location>
</feature>
<dbReference type="Gene3D" id="3.40.33.10">
    <property type="entry name" value="CAP"/>
    <property type="match status" value="1"/>
</dbReference>
<dbReference type="Pfam" id="PF00188">
    <property type="entry name" value="CAP"/>
    <property type="match status" value="1"/>
</dbReference>
<comment type="caution">
    <text evidence="2">The sequence shown here is derived from an EMBL/GenBank/DDBJ whole genome shotgun (WGS) entry which is preliminary data.</text>
</comment>
<proteinExistence type="predicted"/>
<dbReference type="EMBL" id="JAHQIW010006885">
    <property type="protein sequence ID" value="KAJ1370954.1"/>
    <property type="molecule type" value="Genomic_DNA"/>
</dbReference>
<dbReference type="PRINTS" id="PR00837">
    <property type="entry name" value="V5TPXLIKE"/>
</dbReference>